<evidence type="ECO:0000256" key="3">
    <source>
        <dbReference type="ARBA" id="ARBA00020311"/>
    </source>
</evidence>
<feature type="domain" description="DNA-directed DNA polymerase family A palm" evidence="16">
    <location>
        <begin position="706"/>
        <end position="912"/>
    </location>
</feature>
<dbReference type="CDD" id="cd08637">
    <property type="entry name" value="DNA_pol_A_pol_I_C"/>
    <property type="match status" value="1"/>
</dbReference>
<dbReference type="PANTHER" id="PTHR10133">
    <property type="entry name" value="DNA POLYMERASE I"/>
    <property type="match status" value="1"/>
</dbReference>
<dbReference type="Gene3D" id="3.40.50.1010">
    <property type="entry name" value="5'-nuclease"/>
    <property type="match status" value="1"/>
</dbReference>
<dbReference type="SMART" id="SM00279">
    <property type="entry name" value="HhH2"/>
    <property type="match status" value="1"/>
</dbReference>
<evidence type="ECO:0000313" key="17">
    <source>
        <dbReference type="EMBL" id="XCB24357.1"/>
    </source>
</evidence>
<dbReference type="PROSITE" id="PS00447">
    <property type="entry name" value="DNA_POLYMERASE_A"/>
    <property type="match status" value="1"/>
</dbReference>
<dbReference type="Gene3D" id="1.10.150.20">
    <property type="entry name" value="5' to 3' exonuclease, C-terminal subdomain"/>
    <property type="match status" value="2"/>
</dbReference>
<dbReference type="SUPFAM" id="SSF47807">
    <property type="entry name" value="5' to 3' exonuclease, C-terminal subdomain"/>
    <property type="match status" value="1"/>
</dbReference>
<reference evidence="17" key="2">
    <citation type="journal article" date="2024" name="Environ. Microbiol.">
        <title>Genome analysis and description of Tunturibacter gen. nov. expands the diversity of Terriglobia in tundra soils.</title>
        <authorList>
            <person name="Messyasz A."/>
            <person name="Mannisto M.K."/>
            <person name="Kerkhof L.J."/>
            <person name="Haggblom M.M."/>
        </authorList>
    </citation>
    <scope>NUCLEOTIDE SEQUENCE</scope>
    <source>
        <strain evidence="17">M8UP39</strain>
    </source>
</reference>
<dbReference type="CDD" id="cd09898">
    <property type="entry name" value="H3TH_53EXO"/>
    <property type="match status" value="1"/>
</dbReference>
<dbReference type="InterPro" id="IPR018320">
    <property type="entry name" value="DNA_polymerase_1"/>
</dbReference>
<keyword evidence="13" id="KW-0540">Nuclease</keyword>
<dbReference type="PANTHER" id="PTHR10133:SF27">
    <property type="entry name" value="DNA POLYMERASE NU"/>
    <property type="match status" value="1"/>
</dbReference>
<dbReference type="Pfam" id="PF01367">
    <property type="entry name" value="5_3_exonuc"/>
    <property type="match status" value="1"/>
</dbReference>
<dbReference type="GO" id="GO:0006261">
    <property type="term" value="P:DNA-templated DNA replication"/>
    <property type="evidence" value="ECO:0007669"/>
    <property type="project" value="UniProtKB-UniRule"/>
</dbReference>
<keyword evidence="4 13" id="KW-0808">Transferase</keyword>
<dbReference type="InterPro" id="IPR012337">
    <property type="entry name" value="RNaseH-like_sf"/>
</dbReference>
<dbReference type="Gene3D" id="1.20.1060.10">
    <property type="entry name" value="Taq DNA Polymerase, Chain T, domain 4"/>
    <property type="match status" value="1"/>
</dbReference>
<dbReference type="InterPro" id="IPR020046">
    <property type="entry name" value="5-3_exonucl_a-hlix_arch_N"/>
</dbReference>
<dbReference type="Gene3D" id="3.30.420.10">
    <property type="entry name" value="Ribonuclease H-like superfamily/Ribonuclease H"/>
    <property type="match status" value="1"/>
</dbReference>
<gene>
    <name evidence="13 17" type="primary">polA</name>
    <name evidence="17" type="ORF">RBB81_10630</name>
</gene>
<keyword evidence="7 13" id="KW-0227">DNA damage</keyword>
<dbReference type="InterPro" id="IPR008918">
    <property type="entry name" value="HhH2"/>
</dbReference>
<evidence type="ECO:0000256" key="13">
    <source>
        <dbReference type="RuleBase" id="RU004460"/>
    </source>
</evidence>
<evidence type="ECO:0000256" key="9">
    <source>
        <dbReference type="ARBA" id="ARBA00023125"/>
    </source>
</evidence>
<dbReference type="Pfam" id="PF00476">
    <property type="entry name" value="DNA_pol_A"/>
    <property type="match status" value="1"/>
</dbReference>
<dbReference type="InterPro" id="IPR036279">
    <property type="entry name" value="5-3_exonuclease_C_sf"/>
</dbReference>
<dbReference type="InterPro" id="IPR020045">
    <property type="entry name" value="DNA_polI_H3TH"/>
</dbReference>
<dbReference type="GO" id="GO:0003887">
    <property type="term" value="F:DNA-directed DNA polymerase activity"/>
    <property type="evidence" value="ECO:0007669"/>
    <property type="project" value="UniProtKB-UniRule"/>
</dbReference>
<evidence type="ECO:0000256" key="7">
    <source>
        <dbReference type="ARBA" id="ARBA00022763"/>
    </source>
</evidence>
<evidence type="ECO:0000256" key="5">
    <source>
        <dbReference type="ARBA" id="ARBA00022695"/>
    </source>
</evidence>
<name>A0AAU7Z6I0_9BACT</name>
<dbReference type="InterPro" id="IPR054690">
    <property type="entry name" value="DNA_polI_exonuclease"/>
</dbReference>
<evidence type="ECO:0000256" key="2">
    <source>
        <dbReference type="ARBA" id="ARBA00012417"/>
    </source>
</evidence>
<feature type="domain" description="5'-3' exonuclease" evidence="15">
    <location>
        <begin position="16"/>
        <end position="298"/>
    </location>
</feature>
<dbReference type="FunFam" id="1.20.1060.10:FF:000001">
    <property type="entry name" value="DNA polymerase I"/>
    <property type="match status" value="1"/>
</dbReference>
<comment type="similarity">
    <text evidence="1 13">Belongs to the DNA polymerase type-A family.</text>
</comment>
<dbReference type="NCBIfam" id="NF004397">
    <property type="entry name" value="PRK05755.1"/>
    <property type="match status" value="1"/>
</dbReference>
<evidence type="ECO:0000256" key="10">
    <source>
        <dbReference type="ARBA" id="ARBA00023204"/>
    </source>
</evidence>
<dbReference type="GO" id="GO:0008409">
    <property type="term" value="F:5'-3' exonuclease activity"/>
    <property type="evidence" value="ECO:0007669"/>
    <property type="project" value="UniProtKB-UniRule"/>
</dbReference>
<dbReference type="NCBIfam" id="TIGR00593">
    <property type="entry name" value="pola"/>
    <property type="match status" value="1"/>
</dbReference>
<dbReference type="PRINTS" id="PR00868">
    <property type="entry name" value="DNAPOLI"/>
</dbReference>
<dbReference type="Pfam" id="PF22619">
    <property type="entry name" value="DNA_polI_exo1"/>
    <property type="match status" value="1"/>
</dbReference>
<dbReference type="SUPFAM" id="SSF88723">
    <property type="entry name" value="PIN domain-like"/>
    <property type="match status" value="1"/>
</dbReference>
<accession>A0AAU7Z6I0</accession>
<keyword evidence="9 13" id="KW-0238">DNA-binding</keyword>
<dbReference type="SMART" id="SM00475">
    <property type="entry name" value="53EXOc"/>
    <property type="match status" value="1"/>
</dbReference>
<dbReference type="GO" id="GO:0003677">
    <property type="term" value="F:DNA binding"/>
    <property type="evidence" value="ECO:0007669"/>
    <property type="project" value="UniProtKB-UniRule"/>
</dbReference>
<organism evidence="17">
    <name type="scientific">Tunturiibacter gelidiferens</name>
    <dbReference type="NCBI Taxonomy" id="3069689"/>
    <lineage>
        <taxon>Bacteria</taxon>
        <taxon>Pseudomonadati</taxon>
        <taxon>Acidobacteriota</taxon>
        <taxon>Terriglobia</taxon>
        <taxon>Terriglobales</taxon>
        <taxon>Acidobacteriaceae</taxon>
        <taxon>Tunturiibacter</taxon>
    </lineage>
</organism>
<evidence type="ECO:0000256" key="1">
    <source>
        <dbReference type="ARBA" id="ARBA00007705"/>
    </source>
</evidence>
<dbReference type="InterPro" id="IPR043502">
    <property type="entry name" value="DNA/RNA_pol_sf"/>
</dbReference>
<dbReference type="FunFam" id="1.10.150.20:FF:000002">
    <property type="entry name" value="DNA polymerase I"/>
    <property type="match status" value="1"/>
</dbReference>
<dbReference type="FunFam" id="1.10.150.20:FF:000003">
    <property type="entry name" value="DNA polymerase I"/>
    <property type="match status" value="1"/>
</dbReference>
<evidence type="ECO:0000256" key="6">
    <source>
        <dbReference type="ARBA" id="ARBA00022705"/>
    </source>
</evidence>
<keyword evidence="8 13" id="KW-0239">DNA-directed DNA polymerase</keyword>
<comment type="function">
    <text evidence="13">In addition to polymerase activity, this DNA polymerase exhibits 5'-3' exonuclease activity.</text>
</comment>
<dbReference type="SUPFAM" id="SSF56672">
    <property type="entry name" value="DNA/RNA polymerases"/>
    <property type="match status" value="1"/>
</dbReference>
<evidence type="ECO:0000256" key="12">
    <source>
        <dbReference type="NCBIfam" id="TIGR00593"/>
    </source>
</evidence>
<dbReference type="Gene3D" id="3.30.70.370">
    <property type="match status" value="1"/>
</dbReference>
<keyword evidence="13" id="KW-0378">Hydrolase</keyword>
<dbReference type="InterPro" id="IPR019760">
    <property type="entry name" value="DNA-dir_DNA_pol_A_CS"/>
</dbReference>
<proteinExistence type="inferred from homology"/>
<sequence>MSNSANREKSATSSENKPPVYLLDSMAFIFRAYHAMQRQRPMSTRTGIPTAATYVFVNMINKLRKDFSPHYLAAIYDLSGPVFRDERAREMKSVKKFNIKTQQFEEIDYLGYKANRTEMPADLTQQLPFIRRALEAFRIPILSYEGFEADDVIGTLSCKLSALGHKVYVVSSDKDMMQLVNEDVFILNPTKDNLILDSAGVETALGVPPELVVDVMALRGDSIDNIPGAPGIGDKGSVELIQQFGTVEAALDRADEVKRKTYRESLQNNRDNILLSKELVTIHTGVPIDFELDDMLTQPSDNAACRELFSELEFTTLLKELAPSTANTPITYNLIPTSAQISELLADARSAGLSGEIKGLTLAVFEDARALAEEVCADVSTEEDAEPEPSPSKSMSLFATQEPEPLDQRRPAPSTVLQIGLTTSAASATVVSLQAPGLREALEDATLPKHVHDLKAVLRALEPHQITLAGVRDDVMLYSYLINSTHGSHILPDVTARFTDRALPHASKTPSDAEISNLLPEAANAVHRLSDILRSQIESAHLSHIYETMDLPLVPVLLRMEQAGVRIDSAVLGEMSTRLAVDMDNLADRIYTDSGHRFNINSPKQLGEVLFNKMLLPKPMKYGKGKVVSTAQDVLEELAEHHAVPALVLEYRQLAKLKSTYIDSLPQLTDAMGRVHTTFNQVGTATGRLSSTNPNLQNIPVRTALGREIRAAFIPAPGNVLMSADYSQIELRLMAHFSQDPLLLDAYRTGKDIHTLTASEVFGVDAATMDKETRARAKAVNFGIVYGISPFGLAAQLSIDQRTAKTYIETYFQRYKGVQRFIEETLETVRRDQSVKTYFGRIRPIPDIQSRNPNMRGFAERTAINTPLQGTAADLIKLAMLRIDQLIRDRRLRSQMTLQVHDELLFDVVPEEVEELQKLVKHEMEHVAEFSIPIVAEVGVGQNWRDMK</sequence>
<protein>
    <recommendedName>
        <fullName evidence="3 12">DNA polymerase I</fullName>
        <ecNumber evidence="2 12">2.7.7.7</ecNumber>
    </recommendedName>
</protein>
<dbReference type="EC" id="2.7.7.7" evidence="2 12"/>
<evidence type="ECO:0000256" key="14">
    <source>
        <dbReference type="SAM" id="MobiDB-lite"/>
    </source>
</evidence>
<dbReference type="EMBL" id="CP132938">
    <property type="protein sequence ID" value="XCB24357.1"/>
    <property type="molecule type" value="Genomic_DNA"/>
</dbReference>
<evidence type="ECO:0000256" key="11">
    <source>
        <dbReference type="ARBA" id="ARBA00049244"/>
    </source>
</evidence>
<evidence type="ECO:0000259" key="16">
    <source>
        <dbReference type="SMART" id="SM00482"/>
    </source>
</evidence>
<evidence type="ECO:0000256" key="4">
    <source>
        <dbReference type="ARBA" id="ARBA00022679"/>
    </source>
</evidence>
<dbReference type="InterPro" id="IPR002298">
    <property type="entry name" value="DNA_polymerase_A"/>
</dbReference>
<dbReference type="CDD" id="cd09859">
    <property type="entry name" value="PIN_53EXO"/>
    <property type="match status" value="1"/>
</dbReference>
<dbReference type="InterPro" id="IPR036397">
    <property type="entry name" value="RNaseH_sf"/>
</dbReference>
<dbReference type="AlphaFoldDB" id="A0AAU7Z6I0"/>
<dbReference type="SMART" id="SM00482">
    <property type="entry name" value="POLAc"/>
    <property type="match status" value="1"/>
</dbReference>
<dbReference type="KEGG" id="tgi:RBB81_10630"/>
<dbReference type="GO" id="GO:0006302">
    <property type="term" value="P:double-strand break repair"/>
    <property type="evidence" value="ECO:0007669"/>
    <property type="project" value="TreeGrafter"/>
</dbReference>
<keyword evidence="10 13" id="KW-0234">DNA repair</keyword>
<reference evidence="17" key="1">
    <citation type="submission" date="2023-08" db="EMBL/GenBank/DDBJ databases">
        <authorList>
            <person name="Messyasz A."/>
            <person name="Mannisto M.K."/>
            <person name="Kerkhof L.J."/>
            <person name="Haggblom M."/>
        </authorList>
    </citation>
    <scope>NUCLEOTIDE SEQUENCE</scope>
    <source>
        <strain evidence="17">M8UP39</strain>
    </source>
</reference>
<evidence type="ECO:0000256" key="8">
    <source>
        <dbReference type="ARBA" id="ARBA00022932"/>
    </source>
</evidence>
<dbReference type="SUPFAM" id="SSF53098">
    <property type="entry name" value="Ribonuclease H-like"/>
    <property type="match status" value="1"/>
</dbReference>
<keyword evidence="5 13" id="KW-0548">Nucleotidyltransferase</keyword>
<dbReference type="InterPro" id="IPR001098">
    <property type="entry name" value="DNA-dir_DNA_pol_A_palm_dom"/>
</dbReference>
<dbReference type="RefSeq" id="WP_353073677.1">
    <property type="nucleotide sequence ID" value="NZ_CP132938.1"/>
</dbReference>
<dbReference type="InterPro" id="IPR002421">
    <property type="entry name" value="5-3_exonuclease"/>
</dbReference>
<evidence type="ECO:0000259" key="15">
    <source>
        <dbReference type="SMART" id="SM00475"/>
    </source>
</evidence>
<feature type="region of interest" description="Disordered" evidence="14">
    <location>
        <begin position="377"/>
        <end position="396"/>
    </location>
</feature>
<dbReference type="CDD" id="cd06140">
    <property type="entry name" value="DNA_polA_I_Bacillus_like_exo"/>
    <property type="match status" value="1"/>
</dbReference>
<keyword evidence="13" id="KW-0269">Exonuclease</keyword>
<keyword evidence="6 13" id="KW-0235">DNA replication</keyword>
<dbReference type="InterPro" id="IPR029060">
    <property type="entry name" value="PIN-like_dom_sf"/>
</dbReference>
<dbReference type="Pfam" id="PF02739">
    <property type="entry name" value="5_3_exonuc_N"/>
    <property type="match status" value="1"/>
</dbReference>
<comment type="catalytic activity">
    <reaction evidence="11 13">
        <text>DNA(n) + a 2'-deoxyribonucleoside 5'-triphosphate = DNA(n+1) + diphosphate</text>
        <dbReference type="Rhea" id="RHEA:22508"/>
        <dbReference type="Rhea" id="RHEA-COMP:17339"/>
        <dbReference type="Rhea" id="RHEA-COMP:17340"/>
        <dbReference type="ChEBI" id="CHEBI:33019"/>
        <dbReference type="ChEBI" id="CHEBI:61560"/>
        <dbReference type="ChEBI" id="CHEBI:173112"/>
        <dbReference type="EC" id="2.7.7.7"/>
    </reaction>
</comment>